<dbReference type="OrthoDB" id="8120504at2759"/>
<feature type="signal peptide" evidence="2">
    <location>
        <begin position="1"/>
        <end position="31"/>
    </location>
</feature>
<evidence type="ECO:0000313" key="4">
    <source>
        <dbReference type="RefSeq" id="XP_034236791.1"/>
    </source>
</evidence>
<feature type="chain" id="PRO_5028169960" evidence="2">
    <location>
        <begin position="32"/>
        <end position="192"/>
    </location>
</feature>
<dbReference type="GeneID" id="117642594"/>
<evidence type="ECO:0000256" key="1">
    <source>
        <dbReference type="SAM" id="MobiDB-lite"/>
    </source>
</evidence>
<reference evidence="4" key="1">
    <citation type="submission" date="2025-08" db="UniProtKB">
        <authorList>
            <consortium name="RefSeq"/>
        </authorList>
    </citation>
    <scope>IDENTIFICATION</scope>
    <source>
        <tissue evidence="4">Total insect</tissue>
    </source>
</reference>
<evidence type="ECO:0000313" key="3">
    <source>
        <dbReference type="Proteomes" id="UP000515158"/>
    </source>
</evidence>
<dbReference type="Proteomes" id="UP000515158">
    <property type="component" value="Unplaced"/>
</dbReference>
<proteinExistence type="predicted"/>
<feature type="region of interest" description="Disordered" evidence="1">
    <location>
        <begin position="129"/>
        <end position="148"/>
    </location>
</feature>
<dbReference type="InParanoid" id="A0A6P8YJA1"/>
<dbReference type="RefSeq" id="XP_034236791.1">
    <property type="nucleotide sequence ID" value="XM_034380900.1"/>
</dbReference>
<name>A0A6P8YJA1_THRPL</name>
<dbReference type="AlphaFoldDB" id="A0A6P8YJA1"/>
<dbReference type="KEGG" id="tpal:117642594"/>
<gene>
    <name evidence="4" type="primary">LOC117642594</name>
</gene>
<protein>
    <submittedName>
        <fullName evidence="4">Uncharacterized protein LOC117642594</fullName>
    </submittedName>
</protein>
<organism evidence="4">
    <name type="scientific">Thrips palmi</name>
    <name type="common">Melon thrips</name>
    <dbReference type="NCBI Taxonomy" id="161013"/>
    <lineage>
        <taxon>Eukaryota</taxon>
        <taxon>Metazoa</taxon>
        <taxon>Ecdysozoa</taxon>
        <taxon>Arthropoda</taxon>
        <taxon>Hexapoda</taxon>
        <taxon>Insecta</taxon>
        <taxon>Pterygota</taxon>
        <taxon>Neoptera</taxon>
        <taxon>Paraneoptera</taxon>
        <taxon>Thysanoptera</taxon>
        <taxon>Terebrantia</taxon>
        <taxon>Thripoidea</taxon>
        <taxon>Thripidae</taxon>
        <taxon>Thrips</taxon>
    </lineage>
</organism>
<evidence type="ECO:0000256" key="2">
    <source>
        <dbReference type="SAM" id="SignalP"/>
    </source>
</evidence>
<keyword evidence="2" id="KW-0732">Signal</keyword>
<accession>A0A6P8YJA1</accession>
<keyword evidence="3" id="KW-1185">Reference proteome</keyword>
<sequence>MVAEARRLPVSLPVHGVLVLAVLALATGASATQYEGSPCFHEDSQSRGVCKLLPYCSWAVKERRSDLYPQTCSYDGYMPVVCCPYTRTHDPPHLPLRPTRPILAGLGPDGVALVVPVMEAAPPLNIGGLLGPVPPSHPSHASSPDQPDRLQQEVGVLDRLLGIIELSDGSALFARRGRTRPTSTSTTTAPSP</sequence>